<dbReference type="Proteomes" id="UP000199657">
    <property type="component" value="Unassembled WGS sequence"/>
</dbReference>
<feature type="transmembrane region" description="Helical" evidence="3">
    <location>
        <begin position="20"/>
        <end position="41"/>
    </location>
</feature>
<feature type="transmembrane region" description="Helical" evidence="3">
    <location>
        <begin position="109"/>
        <end position="128"/>
    </location>
</feature>
<evidence type="ECO:0000256" key="2">
    <source>
        <dbReference type="RuleBase" id="RU003750"/>
    </source>
</evidence>
<dbReference type="Pfam" id="PF01066">
    <property type="entry name" value="CDP-OH_P_transf"/>
    <property type="match status" value="1"/>
</dbReference>
<evidence type="ECO:0000313" key="4">
    <source>
        <dbReference type="EMBL" id="SEO91108.1"/>
    </source>
</evidence>
<feature type="transmembrane region" description="Helical" evidence="3">
    <location>
        <begin position="140"/>
        <end position="160"/>
    </location>
</feature>
<keyword evidence="3" id="KW-0472">Membrane</keyword>
<dbReference type="InterPro" id="IPR000462">
    <property type="entry name" value="CDP-OH_P_trans"/>
</dbReference>
<organism evidence="4 5">
    <name type="scientific">Aquisalimonas asiatica</name>
    <dbReference type="NCBI Taxonomy" id="406100"/>
    <lineage>
        <taxon>Bacteria</taxon>
        <taxon>Pseudomonadati</taxon>
        <taxon>Pseudomonadota</taxon>
        <taxon>Gammaproteobacteria</taxon>
        <taxon>Chromatiales</taxon>
        <taxon>Ectothiorhodospiraceae</taxon>
        <taxon>Aquisalimonas</taxon>
    </lineage>
</organism>
<keyword evidence="5" id="KW-1185">Reference proteome</keyword>
<reference evidence="4 5" key="1">
    <citation type="submission" date="2016-10" db="EMBL/GenBank/DDBJ databases">
        <authorList>
            <person name="de Groot N.N."/>
        </authorList>
    </citation>
    <scope>NUCLEOTIDE SEQUENCE [LARGE SCALE GENOMIC DNA]</scope>
    <source>
        <strain evidence="4 5">CGMCC 1.6291</strain>
    </source>
</reference>
<keyword evidence="3" id="KW-0812">Transmembrane</keyword>
<protein>
    <submittedName>
        <fullName evidence="4">Phosphatidylglycerophosphate synthase</fullName>
    </submittedName>
</protein>
<dbReference type="EMBL" id="FOEG01000004">
    <property type="protein sequence ID" value="SEO91108.1"/>
    <property type="molecule type" value="Genomic_DNA"/>
</dbReference>
<dbReference type="OrthoDB" id="9782011at2"/>
<dbReference type="PROSITE" id="PS00379">
    <property type="entry name" value="CDP_ALCOHOL_P_TRANSF"/>
    <property type="match status" value="1"/>
</dbReference>
<dbReference type="AlphaFoldDB" id="A0A1H8TKU7"/>
<dbReference type="InterPro" id="IPR043130">
    <property type="entry name" value="CDP-OH_PTrfase_TM_dom"/>
</dbReference>
<dbReference type="GO" id="GO:0008654">
    <property type="term" value="P:phospholipid biosynthetic process"/>
    <property type="evidence" value="ECO:0007669"/>
    <property type="project" value="InterPro"/>
</dbReference>
<feature type="transmembrane region" description="Helical" evidence="3">
    <location>
        <begin position="84"/>
        <end position="103"/>
    </location>
</feature>
<comment type="similarity">
    <text evidence="2">Belongs to the CDP-alcohol phosphatidyltransferase class-I family.</text>
</comment>
<feature type="transmembrane region" description="Helical" evidence="3">
    <location>
        <begin position="47"/>
        <end position="64"/>
    </location>
</feature>
<evidence type="ECO:0000256" key="1">
    <source>
        <dbReference type="ARBA" id="ARBA00022679"/>
    </source>
</evidence>
<keyword evidence="1 2" id="KW-0808">Transferase</keyword>
<feature type="transmembrane region" description="Helical" evidence="3">
    <location>
        <begin position="200"/>
        <end position="218"/>
    </location>
</feature>
<evidence type="ECO:0000256" key="3">
    <source>
        <dbReference type="SAM" id="Phobius"/>
    </source>
</evidence>
<accession>A0A1H8TKU7</accession>
<dbReference type="Gene3D" id="1.20.120.1760">
    <property type="match status" value="1"/>
</dbReference>
<name>A0A1H8TKU7_9GAMM</name>
<proteinExistence type="inferred from homology"/>
<dbReference type="GO" id="GO:0016020">
    <property type="term" value="C:membrane"/>
    <property type="evidence" value="ECO:0007669"/>
    <property type="project" value="InterPro"/>
</dbReference>
<evidence type="ECO:0000313" key="5">
    <source>
        <dbReference type="Proteomes" id="UP000199657"/>
    </source>
</evidence>
<dbReference type="RefSeq" id="WP_091643610.1">
    <property type="nucleotide sequence ID" value="NZ_FOEG01000004.1"/>
</dbReference>
<feature type="transmembrane region" description="Helical" evidence="3">
    <location>
        <begin position="224"/>
        <end position="245"/>
    </location>
</feature>
<dbReference type="STRING" id="406100.SAMN04488052_104248"/>
<sequence>MYGFHAASPGGSVAGLPRLLALEVGVALALGLGVLVTVYAAGAITPQALLAAGGIAVGGAALLLERAVRRGMATGLGPANRVTLVRAVLCLPALGLVFHPQGVDEVARWWVVGLAAVVLVLDGVDGWVARRTGSSSAFGARFDMELDAVLLLALSVLVWYSGQVGAWVLLIGLMRYGFVAAGWLVPALNRPLPEAFRRKAACVVQGVVLVGCLVPLVPGTVATTAAAMALALLLWSFAADVCWLLSRRPCWRRDTP</sequence>
<dbReference type="InterPro" id="IPR048254">
    <property type="entry name" value="CDP_ALCOHOL_P_TRANSF_CS"/>
</dbReference>
<dbReference type="GO" id="GO:0016780">
    <property type="term" value="F:phosphotransferase activity, for other substituted phosphate groups"/>
    <property type="evidence" value="ECO:0007669"/>
    <property type="project" value="InterPro"/>
</dbReference>
<keyword evidence="3" id="KW-1133">Transmembrane helix</keyword>
<gene>
    <name evidence="4" type="ORF">SAMN04488052_104248</name>
</gene>